<keyword evidence="3" id="KW-0012">Acyltransferase</keyword>
<dbReference type="Pfam" id="PF02458">
    <property type="entry name" value="Transferase"/>
    <property type="match status" value="1"/>
</dbReference>
<reference evidence="4 5" key="1">
    <citation type="journal article" date="2006" name="Science">
        <title>The genome of black cottonwood, Populus trichocarpa (Torr. &amp; Gray).</title>
        <authorList>
            <person name="Tuskan G.A."/>
            <person name="Difazio S."/>
            <person name="Jansson S."/>
            <person name="Bohlmann J."/>
            <person name="Grigoriev I."/>
            <person name="Hellsten U."/>
            <person name="Putnam N."/>
            <person name="Ralph S."/>
            <person name="Rombauts S."/>
            <person name="Salamov A."/>
            <person name="Schein J."/>
            <person name="Sterck L."/>
            <person name="Aerts A."/>
            <person name="Bhalerao R.R."/>
            <person name="Bhalerao R.P."/>
            <person name="Blaudez D."/>
            <person name="Boerjan W."/>
            <person name="Brun A."/>
            <person name="Brunner A."/>
            <person name="Busov V."/>
            <person name="Campbell M."/>
            <person name="Carlson J."/>
            <person name="Chalot M."/>
            <person name="Chapman J."/>
            <person name="Chen G.L."/>
            <person name="Cooper D."/>
            <person name="Coutinho P.M."/>
            <person name="Couturier J."/>
            <person name="Covert S."/>
            <person name="Cronk Q."/>
            <person name="Cunningham R."/>
            <person name="Davis J."/>
            <person name="Degroeve S."/>
            <person name="Dejardin A."/>
            <person name="Depamphilis C."/>
            <person name="Detter J."/>
            <person name="Dirks B."/>
            <person name="Dubchak I."/>
            <person name="Duplessis S."/>
            <person name="Ehlting J."/>
            <person name="Ellis B."/>
            <person name="Gendler K."/>
            <person name="Goodstein D."/>
            <person name="Gribskov M."/>
            <person name="Grimwood J."/>
            <person name="Groover A."/>
            <person name="Gunter L."/>
            <person name="Hamberger B."/>
            <person name="Heinze B."/>
            <person name="Helariutta Y."/>
            <person name="Henrissat B."/>
            <person name="Holligan D."/>
            <person name="Holt R."/>
            <person name="Huang W."/>
            <person name="Islam-Faridi N."/>
            <person name="Jones S."/>
            <person name="Jones-Rhoades M."/>
            <person name="Jorgensen R."/>
            <person name="Joshi C."/>
            <person name="Kangasjarvi J."/>
            <person name="Karlsson J."/>
            <person name="Kelleher C."/>
            <person name="Kirkpatrick R."/>
            <person name="Kirst M."/>
            <person name="Kohler A."/>
            <person name="Kalluri U."/>
            <person name="Larimer F."/>
            <person name="Leebens-Mack J."/>
            <person name="Leple J.C."/>
            <person name="Locascio P."/>
            <person name="Lou Y."/>
            <person name="Lucas S."/>
            <person name="Martin F."/>
            <person name="Montanini B."/>
            <person name="Napoli C."/>
            <person name="Nelson D.R."/>
            <person name="Nelson C."/>
            <person name="Nieminen K."/>
            <person name="Nilsson O."/>
            <person name="Pereda V."/>
            <person name="Peter G."/>
            <person name="Philippe R."/>
            <person name="Pilate G."/>
            <person name="Poliakov A."/>
            <person name="Razumovskaya J."/>
            <person name="Richardson P."/>
            <person name="Rinaldi C."/>
            <person name="Ritland K."/>
            <person name="Rouze P."/>
            <person name="Ryaboy D."/>
            <person name="Schmutz J."/>
            <person name="Schrader J."/>
            <person name="Segerman B."/>
            <person name="Shin H."/>
            <person name="Siddiqui A."/>
            <person name="Sterky F."/>
            <person name="Terry A."/>
            <person name="Tsai C.J."/>
            <person name="Uberbacher E."/>
            <person name="Unneberg P."/>
            <person name="Vahala J."/>
            <person name="Wall K."/>
            <person name="Wessler S."/>
            <person name="Yang G."/>
            <person name="Yin T."/>
            <person name="Douglas C."/>
            <person name="Marra M."/>
            <person name="Sandberg G."/>
            <person name="Van de Peer Y."/>
            <person name="Rokhsar D."/>
        </authorList>
    </citation>
    <scope>NUCLEOTIDE SEQUENCE [LARGE SCALE GENOMIC DNA]</scope>
    <source>
        <strain evidence="5">cv. Nisqually</strain>
    </source>
</reference>
<evidence type="ECO:0000256" key="3">
    <source>
        <dbReference type="ARBA" id="ARBA00023315"/>
    </source>
</evidence>
<comment type="similarity">
    <text evidence="1">Belongs to the plant acyltransferase family.</text>
</comment>
<keyword evidence="5" id="KW-1185">Reference proteome</keyword>
<protein>
    <submittedName>
        <fullName evidence="4">Uncharacterized protein</fullName>
    </submittedName>
</protein>
<sequence length="435" mass="49450">MEVQITSRKLITPSSPTPPHLQNTRVTCFDQLAPFFYVPTIFYYPVDGEEYAVKNAEKSLQLQKSLSEILTLYYPFAGRYARDNLSIECNDKGVEYLEAKVYGSLSQFLQRTSPNHLVQQNFHPHYSSPLAVQFNEFECGGVAIGISMTHKIGDGFTMFTLINNWATACRIGVNKVHPPSFELGIIFPPREASRVQNVVLGRAPTNKIVTKKFVFDGEAISNLKVAASASSSQFNRHQLTRVKVVTALIWSAFIRVDQARDGRRRPSMLKVPVNLRGKTNIKIPENSCGNFISWAVTQYLPNDEIKMQLHELVSRIHDAIEKTVSNYEKASNGEDLFFMVNEDFQKVSQALKESEADVYMFSCWSRFPLYDADFGWGKPDLASRSVQVEREMILLLDTKDGKGIEARVSLEENKMLLFLQDPYILAFSHYKKSRL</sequence>
<evidence type="ECO:0000313" key="4">
    <source>
        <dbReference type="EMBL" id="PNS89724.1"/>
    </source>
</evidence>
<dbReference type="Proteomes" id="UP000006729">
    <property type="component" value="Chromosome 19"/>
</dbReference>
<dbReference type="Gene3D" id="3.30.559.10">
    <property type="entry name" value="Chloramphenicol acetyltransferase-like domain"/>
    <property type="match status" value="2"/>
</dbReference>
<name>A0A2K1WMI3_POPTR</name>
<proteinExistence type="inferred from homology"/>
<accession>A0A2K1WMI3</accession>
<dbReference type="PANTHER" id="PTHR31623:SF124">
    <property type="entry name" value="VINORINE SYNTHASE-RELATED"/>
    <property type="match status" value="1"/>
</dbReference>
<dbReference type="InParanoid" id="A0A2K1WMI3"/>
<evidence type="ECO:0000256" key="1">
    <source>
        <dbReference type="ARBA" id="ARBA00009861"/>
    </source>
</evidence>
<dbReference type="GO" id="GO:0016746">
    <property type="term" value="F:acyltransferase activity"/>
    <property type="evidence" value="ECO:0007669"/>
    <property type="project" value="UniProtKB-KW"/>
</dbReference>
<dbReference type="PANTHER" id="PTHR31623">
    <property type="entry name" value="F21J9.9"/>
    <property type="match status" value="1"/>
</dbReference>
<dbReference type="STRING" id="3694.A0A2K1WMI3"/>
<dbReference type="AlphaFoldDB" id="A0A2K1WMI3"/>
<gene>
    <name evidence="4" type="ORF">POPTR_019G001400</name>
</gene>
<evidence type="ECO:0000313" key="5">
    <source>
        <dbReference type="Proteomes" id="UP000006729"/>
    </source>
</evidence>
<dbReference type="InterPro" id="IPR023213">
    <property type="entry name" value="CAT-like_dom_sf"/>
</dbReference>
<dbReference type="EMBL" id="CM009308">
    <property type="protein sequence ID" value="PNS89724.1"/>
    <property type="molecule type" value="Genomic_DNA"/>
</dbReference>
<evidence type="ECO:0000256" key="2">
    <source>
        <dbReference type="ARBA" id="ARBA00022679"/>
    </source>
</evidence>
<organism evidence="4 5">
    <name type="scientific">Populus trichocarpa</name>
    <name type="common">Western balsam poplar</name>
    <name type="synonym">Populus balsamifera subsp. trichocarpa</name>
    <dbReference type="NCBI Taxonomy" id="3694"/>
    <lineage>
        <taxon>Eukaryota</taxon>
        <taxon>Viridiplantae</taxon>
        <taxon>Streptophyta</taxon>
        <taxon>Embryophyta</taxon>
        <taxon>Tracheophyta</taxon>
        <taxon>Spermatophyta</taxon>
        <taxon>Magnoliopsida</taxon>
        <taxon>eudicotyledons</taxon>
        <taxon>Gunneridae</taxon>
        <taxon>Pentapetalae</taxon>
        <taxon>rosids</taxon>
        <taxon>fabids</taxon>
        <taxon>Malpighiales</taxon>
        <taxon>Salicaceae</taxon>
        <taxon>Saliceae</taxon>
        <taxon>Populus</taxon>
    </lineage>
</organism>
<keyword evidence="2" id="KW-0808">Transferase</keyword>